<name>A0A1E7F072_9STRA</name>
<organism evidence="1 2">
    <name type="scientific">Fragilariopsis cylindrus CCMP1102</name>
    <dbReference type="NCBI Taxonomy" id="635003"/>
    <lineage>
        <taxon>Eukaryota</taxon>
        <taxon>Sar</taxon>
        <taxon>Stramenopiles</taxon>
        <taxon>Ochrophyta</taxon>
        <taxon>Bacillariophyta</taxon>
        <taxon>Bacillariophyceae</taxon>
        <taxon>Bacillariophycidae</taxon>
        <taxon>Bacillariales</taxon>
        <taxon>Bacillariaceae</taxon>
        <taxon>Fragilariopsis</taxon>
    </lineage>
</organism>
<reference evidence="1 2" key="1">
    <citation type="submission" date="2016-09" db="EMBL/GenBank/DDBJ databases">
        <title>Extensive genetic diversity and differential bi-allelic expression allows diatom success in the polar Southern Ocean.</title>
        <authorList>
            <consortium name="DOE Joint Genome Institute"/>
            <person name="Mock T."/>
            <person name="Otillar R.P."/>
            <person name="Strauss J."/>
            <person name="Dupont C."/>
            <person name="Frickenhaus S."/>
            <person name="Maumus F."/>
            <person name="Mcmullan M."/>
            <person name="Sanges R."/>
            <person name="Schmutz J."/>
            <person name="Toseland A."/>
            <person name="Valas R."/>
            <person name="Veluchamy A."/>
            <person name="Ward B.J."/>
            <person name="Allen A."/>
            <person name="Barry K."/>
            <person name="Falciatore A."/>
            <person name="Ferrante M."/>
            <person name="Fortunato A.E."/>
            <person name="Gloeckner G."/>
            <person name="Gruber A."/>
            <person name="Hipkin R."/>
            <person name="Janech M."/>
            <person name="Kroth P."/>
            <person name="Leese F."/>
            <person name="Lindquist E."/>
            <person name="Lyon B.R."/>
            <person name="Martin J."/>
            <person name="Mayer C."/>
            <person name="Parker M."/>
            <person name="Quesneville H."/>
            <person name="Raymond J."/>
            <person name="Uhlig C."/>
            <person name="Valentin K.U."/>
            <person name="Worden A.Z."/>
            <person name="Armbrust E.V."/>
            <person name="Bowler C."/>
            <person name="Green B."/>
            <person name="Moulton V."/>
            <person name="Van Oosterhout C."/>
            <person name="Grigoriev I."/>
        </authorList>
    </citation>
    <scope>NUCLEOTIDE SEQUENCE [LARGE SCALE GENOMIC DNA]</scope>
    <source>
        <strain evidence="1 2">CCMP1102</strain>
    </source>
</reference>
<protein>
    <submittedName>
        <fullName evidence="1">Uncharacterized protein</fullName>
    </submittedName>
</protein>
<proteinExistence type="predicted"/>
<dbReference type="AlphaFoldDB" id="A0A1E7F072"/>
<dbReference type="Proteomes" id="UP000095751">
    <property type="component" value="Unassembled WGS sequence"/>
</dbReference>
<evidence type="ECO:0000313" key="1">
    <source>
        <dbReference type="EMBL" id="OEU11591.1"/>
    </source>
</evidence>
<keyword evidence="2" id="KW-1185">Reference proteome</keyword>
<sequence length="198" mass="22323">MPPKTPEEPLISLEWAVDRAVTEVIVEDGEDGGGCTINQIECTIDEEFSAKITDEEVKLLRDERGEIRYENQVLEEEYKPRCYHGDIVITDGHVARFYGACLCRMANGGRSIDQIFSTREMLDDVPLIQAAMTEDALEDSTTCLHYSNNWDPKDDGVCDEILKSLARGTKPVTPLLAKTAQQRQHLNHLIKQIAYPVE</sequence>
<evidence type="ECO:0000313" key="2">
    <source>
        <dbReference type="Proteomes" id="UP000095751"/>
    </source>
</evidence>
<gene>
    <name evidence="1" type="ORF">FRACYDRAFT_244709</name>
</gene>
<accession>A0A1E7F072</accession>
<dbReference type="EMBL" id="KV784366">
    <property type="protein sequence ID" value="OEU11591.1"/>
    <property type="molecule type" value="Genomic_DNA"/>
</dbReference>
<dbReference type="InParanoid" id="A0A1E7F072"/>
<dbReference type="KEGG" id="fcy:FRACYDRAFT_244709"/>